<organism evidence="1 2">
    <name type="scientific">Pristionchus pacificus</name>
    <name type="common">Parasitic nematode worm</name>
    <dbReference type="NCBI Taxonomy" id="54126"/>
    <lineage>
        <taxon>Eukaryota</taxon>
        <taxon>Metazoa</taxon>
        <taxon>Ecdysozoa</taxon>
        <taxon>Nematoda</taxon>
        <taxon>Chromadorea</taxon>
        <taxon>Rhabditida</taxon>
        <taxon>Rhabditina</taxon>
        <taxon>Diplogasteromorpha</taxon>
        <taxon>Diplogasteroidea</taxon>
        <taxon>Neodiplogasteridae</taxon>
        <taxon>Pristionchus</taxon>
    </lineage>
</organism>
<dbReference type="AlphaFoldDB" id="A0A2A6D090"/>
<dbReference type="InterPro" id="IPR013083">
    <property type="entry name" value="Znf_RING/FYVE/PHD"/>
</dbReference>
<reference evidence="2" key="1">
    <citation type="journal article" date="2008" name="Nat. Genet.">
        <title>The Pristionchus pacificus genome provides a unique perspective on nematode lifestyle and parasitism.</title>
        <authorList>
            <person name="Dieterich C."/>
            <person name="Clifton S.W."/>
            <person name="Schuster L.N."/>
            <person name="Chinwalla A."/>
            <person name="Delehaunty K."/>
            <person name="Dinkelacker I."/>
            <person name="Fulton L."/>
            <person name="Fulton R."/>
            <person name="Godfrey J."/>
            <person name="Minx P."/>
            <person name="Mitreva M."/>
            <person name="Roeseler W."/>
            <person name="Tian H."/>
            <person name="Witte H."/>
            <person name="Yang S.P."/>
            <person name="Wilson R.K."/>
            <person name="Sommer R.J."/>
        </authorList>
    </citation>
    <scope>NUCLEOTIDE SEQUENCE [LARGE SCALE GENOMIC DNA]</scope>
    <source>
        <strain evidence="2">PS312</strain>
    </source>
</reference>
<dbReference type="OrthoDB" id="6106880at2759"/>
<dbReference type="InterPro" id="IPR001841">
    <property type="entry name" value="Znf_RING"/>
</dbReference>
<reference evidence="1" key="2">
    <citation type="submission" date="2022-06" db="UniProtKB">
        <authorList>
            <consortium name="EnsemblMetazoa"/>
        </authorList>
    </citation>
    <scope>IDENTIFICATION</scope>
    <source>
        <strain evidence="1">PS312</strain>
    </source>
</reference>
<dbReference type="EnsemblMetazoa" id="PPA38489.1">
    <property type="protein sequence ID" value="PPA38489.1"/>
    <property type="gene ID" value="WBGene00276858"/>
</dbReference>
<accession>A0A8R1UQZ2</accession>
<evidence type="ECO:0000313" key="2">
    <source>
        <dbReference type="Proteomes" id="UP000005239"/>
    </source>
</evidence>
<dbReference type="PROSITE" id="PS50089">
    <property type="entry name" value="ZF_RING_2"/>
    <property type="match status" value="1"/>
</dbReference>
<name>A0A2A6D090_PRIPA</name>
<keyword evidence="2" id="KW-1185">Reference proteome</keyword>
<evidence type="ECO:0000313" key="1">
    <source>
        <dbReference type="EnsemblMetazoa" id="PPA38489.1"/>
    </source>
</evidence>
<gene>
    <name evidence="1" type="primary">WBGene00276858</name>
</gene>
<protein>
    <submittedName>
        <fullName evidence="1">RING-type domain-containing protein</fullName>
    </submittedName>
</protein>
<accession>A0A2A6D090</accession>
<dbReference type="Gene3D" id="3.30.40.10">
    <property type="entry name" value="Zinc/RING finger domain, C3HC4 (zinc finger)"/>
    <property type="match status" value="1"/>
</dbReference>
<sequence>MDDDIFARPYRGRIVRPSSADDEFGDFICEMRELMDLKEAQPAYDVQECAICAEEFEMEGEMLPMLLPCCYKNMCVKCIKEIRKTPDLFKKGCPYCRQLPFPKVIVDEKCLLKVKERVKEIDLKNTVEPGGIRCATCDRIARKPHHRFVCLTCRFQIGKWLLSGREEDRENIKRGALCTPCSFRHKLWHVKEKKETNEVIPISQLILYTNGQAEDSCEKLLKRIKEKGYIPRSLCIIYSLCKDYTGDEIIDIETVNRLVETTKSVSATVRTLPKCELRTALLADFSTFFQTMATDLIDWAKRIHTDSSAVVEKMITLGVEWAHAVSYLLKNVMEFVTNNCRQVIDEMWTMYLDELFLRYLLALVRKVPVLHPTRIKTILMLYDTCKFIEASWPEPYLAYGTLLKRELVCIRAEANVESDHKLVALQIMYDMKCIEHEKWRREVAQTAANVTHVTQEINKM</sequence>
<dbReference type="Proteomes" id="UP000005239">
    <property type="component" value="Unassembled WGS sequence"/>
</dbReference>
<dbReference type="SMART" id="SM00184">
    <property type="entry name" value="RING"/>
    <property type="match status" value="1"/>
</dbReference>
<proteinExistence type="predicted"/>
<dbReference type="SUPFAM" id="SSF57850">
    <property type="entry name" value="RING/U-box"/>
    <property type="match status" value="1"/>
</dbReference>